<organism evidence="2 3">
    <name type="scientific">Pseudooceanicola nitratireducens</name>
    <dbReference type="NCBI Taxonomy" id="517719"/>
    <lineage>
        <taxon>Bacteria</taxon>
        <taxon>Pseudomonadati</taxon>
        <taxon>Pseudomonadota</taxon>
        <taxon>Alphaproteobacteria</taxon>
        <taxon>Rhodobacterales</taxon>
        <taxon>Paracoccaceae</taxon>
        <taxon>Pseudooceanicola</taxon>
    </lineage>
</organism>
<gene>
    <name evidence="2" type="ORF">SAMN05421762_0943</name>
</gene>
<evidence type="ECO:0000313" key="3">
    <source>
        <dbReference type="Proteomes" id="UP000231644"/>
    </source>
</evidence>
<evidence type="ECO:0000313" key="2">
    <source>
        <dbReference type="EMBL" id="SFC44951.1"/>
    </source>
</evidence>
<dbReference type="OrthoDB" id="7866199at2"/>
<dbReference type="AlphaFoldDB" id="A0A1I1J9Z3"/>
<dbReference type="GO" id="GO:0015074">
    <property type="term" value="P:DNA integration"/>
    <property type="evidence" value="ECO:0007669"/>
    <property type="project" value="InterPro"/>
</dbReference>
<dbReference type="Proteomes" id="UP000231644">
    <property type="component" value="Unassembled WGS sequence"/>
</dbReference>
<accession>A0A1I1J9Z3</accession>
<reference evidence="2 3" key="1">
    <citation type="submission" date="2016-10" db="EMBL/GenBank/DDBJ databases">
        <authorList>
            <person name="de Groot N.N."/>
        </authorList>
    </citation>
    <scope>NUCLEOTIDE SEQUENCE [LARGE SCALE GENOMIC DNA]</scope>
    <source>
        <strain evidence="2 3">DSM 29619</strain>
    </source>
</reference>
<keyword evidence="1" id="KW-0233">DNA recombination</keyword>
<protein>
    <submittedName>
        <fullName evidence="2">Phage integrase family protein</fullName>
    </submittedName>
</protein>
<dbReference type="InterPro" id="IPR013762">
    <property type="entry name" value="Integrase-like_cat_sf"/>
</dbReference>
<proteinExistence type="predicted"/>
<keyword evidence="3" id="KW-1185">Reference proteome</keyword>
<dbReference type="InterPro" id="IPR011010">
    <property type="entry name" value="DNA_brk_join_enz"/>
</dbReference>
<sequence>MPKHSLTLPRSSWPEDLRTRFERRQLSESQRKRLGSALGRWLKIADDLGVDARAVSRQTWLERTQHMTRALRNEVRQALAIAFPDAAASLYADDYHGTLRQDPRVQLRAMIARNLARFPDDWRDAAMPLLHVDEAGLGDGILVQAWAPSTIKRRLEGAALHFDYCRTRQLAVDITPKSLRAKLREDQARVESGERRLGGVAIDVAGLAGFAAAVRPERSWAWLMTARNRLKKLANYHGSRNASRAIDAAELRAAGQQLLDKADALHAAARNRRALVAAHTKARTALMMILLAEAPIRITSCAEVELRSGLLDDLTGLFLDGSSTKEGDIDRRAFSATLTDAIGRYVGLHRAVVAAREETRLLVGERGGPIKAAQLSKNLGDFTEPLFGVRVTPHAIRHSVGNFIVATAPDEAALATIILNHRSDAVTPAYHQRADQIVASRKLREAAESSAAALSVDTSPTRRNAGRMKLGNLRRRAITSRAQTRFHRKSIK</sequence>
<dbReference type="GO" id="GO:0006310">
    <property type="term" value="P:DNA recombination"/>
    <property type="evidence" value="ECO:0007669"/>
    <property type="project" value="UniProtKB-KW"/>
</dbReference>
<dbReference type="EMBL" id="FOLX01000001">
    <property type="protein sequence ID" value="SFC44951.1"/>
    <property type="molecule type" value="Genomic_DNA"/>
</dbReference>
<name>A0A1I1J9Z3_9RHOB</name>
<dbReference type="Gene3D" id="1.10.443.10">
    <property type="entry name" value="Intergrase catalytic core"/>
    <property type="match status" value="1"/>
</dbReference>
<dbReference type="SUPFAM" id="SSF56349">
    <property type="entry name" value="DNA breaking-rejoining enzymes"/>
    <property type="match status" value="1"/>
</dbReference>
<evidence type="ECO:0000256" key="1">
    <source>
        <dbReference type="ARBA" id="ARBA00023172"/>
    </source>
</evidence>
<dbReference type="STRING" id="517719.SAMN05421762_0943"/>
<dbReference type="GO" id="GO:0003677">
    <property type="term" value="F:DNA binding"/>
    <property type="evidence" value="ECO:0007669"/>
    <property type="project" value="InterPro"/>
</dbReference>